<dbReference type="Gene3D" id="3.30.1490.20">
    <property type="entry name" value="ATP-grasp fold, A domain"/>
    <property type="match status" value="1"/>
</dbReference>
<evidence type="ECO:0000313" key="13">
    <source>
        <dbReference type="EMBL" id="ACB50982.1"/>
    </source>
</evidence>
<keyword evidence="4 10" id="KW-0812">Transmembrane</keyword>
<keyword evidence="14" id="KW-1185">Reference proteome</keyword>
<reference evidence="13 14" key="1">
    <citation type="journal article" date="2008" name="Proc. Natl. Acad. Sci. U.S.A.">
        <title>The genome of Cyanothece 51142, a unicellular diazotrophic cyanobacterium important in the marine nitrogen cycle.</title>
        <authorList>
            <person name="Welsh E.A."/>
            <person name="Liberton M."/>
            <person name="Stoeckel J."/>
            <person name="Loh T."/>
            <person name="Elvitigala T."/>
            <person name="Wang C."/>
            <person name="Wollam A."/>
            <person name="Fulton R.S."/>
            <person name="Clifton S.W."/>
            <person name="Jacobs J.M."/>
            <person name="Aurora R."/>
            <person name="Ghosh B.K."/>
            <person name="Sherman L.A."/>
            <person name="Smith R.D."/>
            <person name="Wilson R.K."/>
            <person name="Pakrasi H.B."/>
        </authorList>
    </citation>
    <scope>NUCLEOTIDE SEQUENCE [LARGE SCALE GENOMIC DNA]</scope>
    <source>
        <strain evidence="14">ATCC 51142 / BH68</strain>
    </source>
</reference>
<dbReference type="Gene3D" id="3.30.470.20">
    <property type="entry name" value="ATP-grasp fold, B domain"/>
    <property type="match status" value="1"/>
</dbReference>
<dbReference type="Pfam" id="PF02660">
    <property type="entry name" value="G3P_acyltransf"/>
    <property type="match status" value="1"/>
</dbReference>
<dbReference type="InterPro" id="IPR036637">
    <property type="entry name" value="Phosphohistidine_dom_sf"/>
</dbReference>
<dbReference type="eggNOG" id="COG0344">
    <property type="taxonomic scope" value="Bacteria"/>
</dbReference>
<feature type="transmembrane region" description="Helical" evidence="10">
    <location>
        <begin position="7"/>
        <end position="29"/>
    </location>
</feature>
<dbReference type="Gene3D" id="3.50.30.10">
    <property type="entry name" value="Phosphohistidine domain"/>
    <property type="match status" value="1"/>
</dbReference>
<dbReference type="InterPro" id="IPR008279">
    <property type="entry name" value="PEP-util_enz_mobile_dom"/>
</dbReference>
<evidence type="ECO:0000259" key="12">
    <source>
        <dbReference type="Pfam" id="PF01326"/>
    </source>
</evidence>
<dbReference type="GO" id="GO:0005524">
    <property type="term" value="F:ATP binding"/>
    <property type="evidence" value="ECO:0007669"/>
    <property type="project" value="InterPro"/>
</dbReference>
<dbReference type="Pfam" id="PF01326">
    <property type="entry name" value="PPDK_N"/>
    <property type="match status" value="1"/>
</dbReference>
<keyword evidence="2" id="KW-0444">Lipid biosynthesis</keyword>
<dbReference type="SUPFAM" id="SSF56059">
    <property type="entry name" value="Glutathione synthetase ATP-binding domain-like"/>
    <property type="match status" value="1"/>
</dbReference>
<dbReference type="GO" id="GO:0016301">
    <property type="term" value="F:kinase activity"/>
    <property type="evidence" value="ECO:0007669"/>
    <property type="project" value="InterPro"/>
</dbReference>
<feature type="domain" description="PEP-utilising enzyme mobile" evidence="11">
    <location>
        <begin position="895"/>
        <end position="965"/>
    </location>
</feature>
<keyword evidence="1" id="KW-1003">Cell membrane</keyword>
<evidence type="ECO:0000256" key="9">
    <source>
        <dbReference type="ARBA" id="ARBA00023264"/>
    </source>
</evidence>
<dbReference type="SUPFAM" id="SSF52009">
    <property type="entry name" value="Phosphohistidine domain"/>
    <property type="match status" value="1"/>
</dbReference>
<evidence type="ECO:0000256" key="7">
    <source>
        <dbReference type="ARBA" id="ARBA00023136"/>
    </source>
</evidence>
<evidence type="ECO:0000256" key="3">
    <source>
        <dbReference type="ARBA" id="ARBA00022679"/>
    </source>
</evidence>
<dbReference type="AlphaFoldDB" id="B1WXZ5"/>
<evidence type="ECO:0000256" key="2">
    <source>
        <dbReference type="ARBA" id="ARBA00022516"/>
    </source>
</evidence>
<dbReference type="SMART" id="SM01207">
    <property type="entry name" value="G3P_acyltransf"/>
    <property type="match status" value="1"/>
</dbReference>
<keyword evidence="8" id="KW-0594">Phospholipid biosynthesis</keyword>
<evidence type="ECO:0000256" key="5">
    <source>
        <dbReference type="ARBA" id="ARBA00022989"/>
    </source>
</evidence>
<keyword evidence="5 10" id="KW-1133">Transmembrane helix</keyword>
<evidence type="ECO:0000259" key="11">
    <source>
        <dbReference type="Pfam" id="PF00391"/>
    </source>
</evidence>
<dbReference type="InterPro" id="IPR003811">
    <property type="entry name" value="G3P_acylTferase_PlsY"/>
</dbReference>
<dbReference type="InterPro" id="IPR002192">
    <property type="entry name" value="PPDK_AMP/ATP-bd"/>
</dbReference>
<evidence type="ECO:0000256" key="4">
    <source>
        <dbReference type="ARBA" id="ARBA00022692"/>
    </source>
</evidence>
<name>B1WXZ5_CROS5</name>
<dbReference type="KEGG" id="cyt:cce_1632"/>
<evidence type="ECO:0000256" key="1">
    <source>
        <dbReference type="ARBA" id="ARBA00022475"/>
    </source>
</evidence>
<keyword evidence="3" id="KW-0808">Transferase</keyword>
<dbReference type="GO" id="GO:0005886">
    <property type="term" value="C:plasma membrane"/>
    <property type="evidence" value="ECO:0007669"/>
    <property type="project" value="InterPro"/>
</dbReference>
<evidence type="ECO:0000256" key="10">
    <source>
        <dbReference type="SAM" id="Phobius"/>
    </source>
</evidence>
<dbReference type="PANTHER" id="PTHR43615">
    <property type="entry name" value="PHOSPHOENOLPYRUVATE SYNTHASE-RELATED"/>
    <property type="match status" value="1"/>
</dbReference>
<feature type="transmembrane region" description="Helical" evidence="10">
    <location>
        <begin position="49"/>
        <end position="68"/>
    </location>
</feature>
<organism evidence="13 14">
    <name type="scientific">Crocosphaera subtropica (strain ATCC 51142 / BH68)</name>
    <name type="common">Cyanothece sp. (strain ATCC 51142)</name>
    <dbReference type="NCBI Taxonomy" id="43989"/>
    <lineage>
        <taxon>Bacteria</taxon>
        <taxon>Bacillati</taxon>
        <taxon>Cyanobacteriota</taxon>
        <taxon>Cyanophyceae</taxon>
        <taxon>Oscillatoriophycideae</taxon>
        <taxon>Chroococcales</taxon>
        <taxon>Aphanothecaceae</taxon>
        <taxon>Crocosphaera</taxon>
        <taxon>Crocosphaera subtropica</taxon>
    </lineage>
</organism>
<feature type="transmembrane region" description="Helical" evidence="10">
    <location>
        <begin position="145"/>
        <end position="161"/>
    </location>
</feature>
<dbReference type="EMBL" id="CP000806">
    <property type="protein sequence ID" value="ACB50982.1"/>
    <property type="molecule type" value="Genomic_DNA"/>
</dbReference>
<dbReference type="PANTHER" id="PTHR43615:SF1">
    <property type="entry name" value="PPDK_N DOMAIN-CONTAINING PROTEIN"/>
    <property type="match status" value="1"/>
</dbReference>
<evidence type="ECO:0000256" key="8">
    <source>
        <dbReference type="ARBA" id="ARBA00023209"/>
    </source>
</evidence>
<keyword evidence="6" id="KW-0443">Lipid metabolism</keyword>
<sequence length="972" mass="109561">MITDYDMTSIIGSLIIFCFCPLLGGLPLIDWLTYGLKGQKLSQLGTGNVSVSAAFYHGGTLVGVLAVLSEAGKGIVAVLLARYFFPFEPFWEVMALIALIIGRYWRGKGAGTTNLFWGMMVHDWAATFLTALIGFTSFTIFRDRVTGRLVALFLLAFILTVRHPYDLVYILLAWSLSGLMAWIFYKIPDDLSLPETGVKSSSRTMFAFFRGEKSLLCLNDKLEADKVGQKAANLAYLRSLGYGVPNGWILLPGDDPQTLLDYIDPSLEHPFVVRSSAMGEDTETASAAGQYLTRLNITNQEALKAAIFDCLAAYNHPHAVKYRRDRGQSDEEIALLIQKQIEGTVSGVAFSRDPVNPLNNCVIIEALPGAANQIVSGKITPEQYQVEVYDKLENDVINIKKIQQIPSRNIPDFIIEKVAILARNIENLYHGIPQDIEWTYDGEALWILQTRSITNLQPIWTRKIASEVIPGVIRPLTWSINQPLTCGVWGDIFTLVLKEKASDLDFDQTATLHYQQAYFNATLLGQIFRRMGLPPESLEFLTRGEKITKPSLASTISNLPGLWRLFTKEWTLTKDFWQDYRQRFKPQLEKLQHQEIQQLSPQELLKNIEKILSILKPTTYYSILAPLSLSLRQALLKVSPEQLNNHSTPEIAALQALEKLANEITSLIDVKNINTAEDLFSALAQNQKGQNLIQKFDLIVENYGYLSDVATDISIPCWRDHPNIVKTLLTQLTQNHSQRKNNVKKNNNNWRIKNVQKRLDLKGKVTEIYSQFLAQLRWHFLELADYLITKGIIQESQDIFELTYAEILELMEDEDKKNDAELNKKIKQRKQQFEINKSLKRIPYIVYGNIAPIPENEPELSKSSYRKFKGIGASFGQVEGYIRICRNFQQIGEINSQTILVIPYADSGWGPLLANAGGIIAEVGGALSHGAIIAREYGIPAVMNIDHATEIFQEGQRVKIDGQQGIIELLEN</sequence>
<proteinExistence type="predicted"/>
<keyword evidence="9" id="KW-1208">Phospholipid metabolism</keyword>
<dbReference type="GO" id="GO:0043772">
    <property type="term" value="F:acyl-phosphate glycerol-3-phosphate acyltransferase activity"/>
    <property type="evidence" value="ECO:0007669"/>
    <property type="project" value="InterPro"/>
</dbReference>
<dbReference type="eggNOG" id="COG3848">
    <property type="taxonomic scope" value="Bacteria"/>
</dbReference>
<feature type="transmembrane region" description="Helical" evidence="10">
    <location>
        <begin position="117"/>
        <end position="138"/>
    </location>
</feature>
<dbReference type="GO" id="GO:0008654">
    <property type="term" value="P:phospholipid biosynthetic process"/>
    <property type="evidence" value="ECO:0007669"/>
    <property type="project" value="UniProtKB-KW"/>
</dbReference>
<dbReference type="Proteomes" id="UP000001203">
    <property type="component" value="Chromosome circular"/>
</dbReference>
<dbReference type="STRING" id="43989.cce_1632"/>
<feature type="domain" description="Pyruvate phosphate dikinase AMP/ATP-binding" evidence="12">
    <location>
        <begin position="268"/>
        <end position="457"/>
    </location>
</feature>
<dbReference type="eggNOG" id="COG0574">
    <property type="taxonomic scope" value="Bacteria"/>
</dbReference>
<dbReference type="InterPro" id="IPR013815">
    <property type="entry name" value="ATP_grasp_subdomain_1"/>
</dbReference>
<dbReference type="Pfam" id="PF00391">
    <property type="entry name" value="PEP-utilizers"/>
    <property type="match status" value="1"/>
</dbReference>
<feature type="transmembrane region" description="Helical" evidence="10">
    <location>
        <begin position="80"/>
        <end position="105"/>
    </location>
</feature>
<keyword evidence="7 10" id="KW-0472">Membrane</keyword>
<evidence type="ECO:0000313" key="14">
    <source>
        <dbReference type="Proteomes" id="UP000001203"/>
    </source>
</evidence>
<protein>
    <submittedName>
        <fullName evidence="13">PEP/pyruvate-binding protein</fullName>
    </submittedName>
</protein>
<dbReference type="HOGENOM" id="CLU_005950_0_0_3"/>
<accession>B1WXZ5</accession>
<evidence type="ECO:0000256" key="6">
    <source>
        <dbReference type="ARBA" id="ARBA00023098"/>
    </source>
</evidence>
<dbReference type="InterPro" id="IPR051549">
    <property type="entry name" value="PEP_Utilizing_Enz"/>
</dbReference>
<gene>
    <name evidence="13" type="ordered locus">cce_1632</name>
</gene>